<feature type="binding site" evidence="3">
    <location>
        <position position="130"/>
    </location>
    <ligand>
        <name>substrate</name>
    </ligand>
</feature>
<evidence type="ECO:0000313" key="6">
    <source>
        <dbReference type="EMBL" id="TVY53438.1"/>
    </source>
</evidence>
<accession>A0A7D8YKT8</accession>
<dbReference type="InterPro" id="IPR013658">
    <property type="entry name" value="SGL"/>
</dbReference>
<feature type="binding site" evidence="3">
    <location>
        <position position="27"/>
    </location>
    <ligand>
        <name>a divalent metal cation</name>
        <dbReference type="ChEBI" id="CHEBI:60240"/>
    </ligand>
</feature>
<evidence type="ECO:0000256" key="4">
    <source>
        <dbReference type="SAM" id="MobiDB-lite"/>
    </source>
</evidence>
<evidence type="ECO:0000259" key="5">
    <source>
        <dbReference type="Pfam" id="PF08450"/>
    </source>
</evidence>
<proteinExistence type="inferred from homology"/>
<feature type="binding site" evidence="3">
    <location>
        <position position="187"/>
    </location>
    <ligand>
        <name>a divalent metal cation</name>
        <dbReference type="ChEBI" id="CHEBI:60240"/>
    </ligand>
</feature>
<dbReference type="Gene3D" id="2.120.10.30">
    <property type="entry name" value="TolB, C-terminal domain"/>
    <property type="match status" value="1"/>
</dbReference>
<dbReference type="EMBL" id="QGMG01000455">
    <property type="protein sequence ID" value="TVY53438.1"/>
    <property type="molecule type" value="Genomic_DNA"/>
</dbReference>
<evidence type="ECO:0000313" key="7">
    <source>
        <dbReference type="Proteomes" id="UP000481288"/>
    </source>
</evidence>
<keyword evidence="7" id="KW-1185">Reference proteome</keyword>
<evidence type="ECO:0000256" key="3">
    <source>
        <dbReference type="PIRSR" id="PIRSR605511-2"/>
    </source>
</evidence>
<dbReference type="GO" id="GO:0004341">
    <property type="term" value="F:gluconolactonase activity"/>
    <property type="evidence" value="ECO:0007669"/>
    <property type="project" value="TreeGrafter"/>
</dbReference>
<comment type="similarity">
    <text evidence="1">Belongs to the SMP-30/CGR1 family.</text>
</comment>
<feature type="domain" description="SMP-30/Gluconolactonase/LRE-like region" evidence="5">
    <location>
        <begin position="41"/>
        <end position="296"/>
    </location>
</feature>
<evidence type="ECO:0000256" key="1">
    <source>
        <dbReference type="ARBA" id="ARBA00008853"/>
    </source>
</evidence>
<dbReference type="OrthoDB" id="423498at2759"/>
<dbReference type="SUPFAM" id="SSF63829">
    <property type="entry name" value="Calcium-dependent phosphotriesterase"/>
    <property type="match status" value="1"/>
</dbReference>
<protein>
    <submittedName>
        <fullName evidence="6">Putative sugar lactone lactonase YvrE</fullName>
    </submittedName>
</protein>
<dbReference type="InterPro" id="IPR005511">
    <property type="entry name" value="SMP-30"/>
</dbReference>
<organism evidence="6 7">
    <name type="scientific">Lachnellula cervina</name>
    <dbReference type="NCBI Taxonomy" id="1316786"/>
    <lineage>
        <taxon>Eukaryota</taxon>
        <taxon>Fungi</taxon>
        <taxon>Dikarya</taxon>
        <taxon>Ascomycota</taxon>
        <taxon>Pezizomycotina</taxon>
        <taxon>Leotiomycetes</taxon>
        <taxon>Helotiales</taxon>
        <taxon>Lachnaceae</taxon>
        <taxon>Lachnellula</taxon>
    </lineage>
</organism>
<dbReference type="PANTHER" id="PTHR10907">
    <property type="entry name" value="REGUCALCIN"/>
    <property type="match status" value="1"/>
</dbReference>
<feature type="binding site" evidence="3">
    <location>
        <position position="128"/>
    </location>
    <ligand>
        <name>substrate</name>
    </ligand>
</feature>
<feature type="region of interest" description="Disordered" evidence="4">
    <location>
        <begin position="299"/>
        <end position="328"/>
    </location>
</feature>
<name>A0A7D8YKT8_9HELO</name>
<dbReference type="Pfam" id="PF08450">
    <property type="entry name" value="SGL"/>
    <property type="match status" value="1"/>
</dbReference>
<dbReference type="PRINTS" id="PR01790">
    <property type="entry name" value="SMP30FAMILY"/>
</dbReference>
<dbReference type="PANTHER" id="PTHR10907:SF47">
    <property type="entry name" value="REGUCALCIN"/>
    <property type="match status" value="1"/>
</dbReference>
<keyword evidence="3" id="KW-0862">Zinc</keyword>
<reference evidence="6 7" key="1">
    <citation type="submission" date="2018-05" db="EMBL/GenBank/DDBJ databases">
        <title>Whole genome sequencing for identification of molecular markers to develop diagnostic detection tools for the regulated plant pathogen Lachnellula willkommii.</title>
        <authorList>
            <person name="Giroux E."/>
            <person name="Bilodeau G."/>
        </authorList>
    </citation>
    <scope>NUCLEOTIDE SEQUENCE [LARGE SCALE GENOMIC DNA]</scope>
    <source>
        <strain evidence="6 7">CBS 625.97</strain>
    </source>
</reference>
<evidence type="ECO:0000256" key="2">
    <source>
        <dbReference type="PIRSR" id="PIRSR605511-1"/>
    </source>
</evidence>
<feature type="active site" description="Proton donor/acceptor" evidence="2">
    <location>
        <position position="237"/>
    </location>
</feature>
<feature type="binding site" evidence="3">
    <location>
        <position position="237"/>
    </location>
    <ligand>
        <name>a divalent metal cation</name>
        <dbReference type="ChEBI" id="CHEBI:60240"/>
    </ligand>
</feature>
<comment type="cofactor">
    <cofactor evidence="3">
        <name>Zn(2+)</name>
        <dbReference type="ChEBI" id="CHEBI:29105"/>
    </cofactor>
    <text evidence="3">Binds 1 divalent metal cation per subunit.</text>
</comment>
<comment type="caution">
    <text evidence="6">The sequence shown here is derived from an EMBL/GenBank/DDBJ whole genome shotgun (WGS) entry which is preliminary data.</text>
</comment>
<keyword evidence="3" id="KW-0479">Metal-binding</keyword>
<sequence length="328" mass="35997">MPPPIPTTDSIKPFYSNPHLGPMVLGEAPLFRCSSANNTITNTLHWVDPLKTPSELHILHLNSDSSLPVGDAKTFILEDSVSVMCFRKGRKGSYICAYYQGIAFLDEETGKLDIVREIIPESERGGMRLNDGAIDAKGRFWVAEIDKKAAAMGPGSIPASYEPKGRLWRYDPDGTLHQMESGVICGNGIGWSPDIKTMYFNDSVGQKTWAYDFDLESGSISNRRLFVDFAGSDMEPDGLVMDTDGNIWMAVYGSSRVMVYDPSGKHVRDVVFSARAVTCPTWGGKNLDVLFVTTAQDKGAGEEDQGGHVYRYEPPAGTRGQPKHEFGG</sequence>
<dbReference type="AlphaFoldDB" id="A0A7D8YKT8"/>
<dbReference type="Proteomes" id="UP000481288">
    <property type="component" value="Unassembled WGS sequence"/>
</dbReference>
<gene>
    <name evidence="6" type="primary">yvrE</name>
    <name evidence="6" type="ORF">LCER1_G003863</name>
</gene>
<dbReference type="InterPro" id="IPR011042">
    <property type="entry name" value="6-blade_b-propeller_TolB-like"/>
</dbReference>
<dbReference type="GO" id="GO:0005509">
    <property type="term" value="F:calcium ion binding"/>
    <property type="evidence" value="ECO:0007669"/>
    <property type="project" value="TreeGrafter"/>
</dbReference>